<name>A0A015X9G9_BACFG</name>
<accession>A0A015X9G9</accession>
<reference evidence="1 2" key="1">
    <citation type="submission" date="2014-02" db="EMBL/GenBank/DDBJ databases">
        <authorList>
            <person name="Sears C."/>
            <person name="Carroll K."/>
            <person name="Sack B.R."/>
            <person name="Qadri F."/>
            <person name="Myers L.L."/>
            <person name="Chung G.-T."/>
            <person name="Escheverria P."/>
            <person name="Fraser C.M."/>
            <person name="Sadzewicz L."/>
            <person name="Shefchek K.A."/>
            <person name="Tallon L."/>
            <person name="Das S.P."/>
            <person name="Daugherty S."/>
            <person name="Mongodin E.F."/>
        </authorList>
    </citation>
    <scope>NUCLEOTIDE SEQUENCE [LARGE SCALE GENOMIC DNA]</scope>
    <source>
        <strain evidence="1 2">S36L11</strain>
    </source>
</reference>
<dbReference type="Pfam" id="PF15869">
    <property type="entry name" value="TolB_like"/>
    <property type="match status" value="1"/>
</dbReference>
<dbReference type="EMBL" id="JGDJ01000126">
    <property type="protein sequence ID" value="EXZ30735.1"/>
    <property type="molecule type" value="Genomic_DNA"/>
</dbReference>
<evidence type="ECO:0000313" key="2">
    <source>
        <dbReference type="Proteomes" id="UP000022082"/>
    </source>
</evidence>
<proteinExistence type="predicted"/>
<gene>
    <name evidence="1" type="ORF">M136_0024</name>
</gene>
<dbReference type="Proteomes" id="UP000022082">
    <property type="component" value="Unassembled WGS sequence"/>
</dbReference>
<sequence length="313" mass="35808">MGKYISILILIETILLGCHSTKEKIEFSNRVICSDSISRELVVLNDTFLFSYPLQIECIDSMLLVLDNVNNNFFHLFTLKGVPIKSFGEKGQGPIDFINVESFNLSEDRKIMYAYDTSLRKIVKYDVSSFLKDSLKSEVIQVNYDSLPQTEVPTIIYDMLSLKDSNFLVKANHKGLRFGLLKDGKVTQLYNSFSDCVNTNDDEEVWSVFCSNTKIKLRPDRTKMLNATYLGGVLELFDLDDNCSLSLAKILYIYEPKYGIAEGAIPKYVVFNETTQIGRSFTCHWSDNPITIGWSLINIHQWQASFQRNSKQQ</sequence>
<protein>
    <recommendedName>
        <fullName evidence="3">6-bladed beta-propeller</fullName>
    </recommendedName>
</protein>
<evidence type="ECO:0000313" key="1">
    <source>
        <dbReference type="EMBL" id="EXZ30735.1"/>
    </source>
</evidence>
<organism evidence="1 2">
    <name type="scientific">Bacteroides fragilis str. S36L11</name>
    <dbReference type="NCBI Taxonomy" id="1339327"/>
    <lineage>
        <taxon>Bacteria</taxon>
        <taxon>Pseudomonadati</taxon>
        <taxon>Bacteroidota</taxon>
        <taxon>Bacteroidia</taxon>
        <taxon>Bacteroidales</taxon>
        <taxon>Bacteroidaceae</taxon>
        <taxon>Bacteroides</taxon>
    </lineage>
</organism>
<evidence type="ECO:0008006" key="3">
    <source>
        <dbReference type="Google" id="ProtNLM"/>
    </source>
</evidence>
<dbReference type="PATRIC" id="fig|1339327.3.peg.714"/>
<comment type="caution">
    <text evidence="1">The sequence shown here is derived from an EMBL/GenBank/DDBJ whole genome shotgun (WGS) entry which is preliminary data.</text>
</comment>
<dbReference type="AlphaFoldDB" id="A0A015X9G9"/>